<evidence type="ECO:0000313" key="3">
    <source>
        <dbReference type="Proteomes" id="UP001352223"/>
    </source>
</evidence>
<keyword evidence="3" id="KW-1185">Reference proteome</keyword>
<protein>
    <recommendedName>
        <fullName evidence="4">Hydrophobic protein</fullName>
    </recommendedName>
</protein>
<accession>A0ABU6CIN8</accession>
<reference evidence="2 3" key="1">
    <citation type="submission" date="2022-10" db="EMBL/GenBank/DDBJ databases">
        <authorList>
            <person name="Xie J."/>
            <person name="Shen N."/>
        </authorList>
    </citation>
    <scope>NUCLEOTIDE SEQUENCE [LARGE SCALE GENOMIC DNA]</scope>
    <source>
        <strain evidence="2 3">DSM 41681</strain>
    </source>
</reference>
<dbReference type="EMBL" id="JAOZYB010000314">
    <property type="protein sequence ID" value="MEB3964585.1"/>
    <property type="molecule type" value="Genomic_DNA"/>
</dbReference>
<comment type="caution">
    <text evidence="2">The sequence shown here is derived from an EMBL/GenBank/DDBJ whole genome shotgun (WGS) entry which is preliminary data.</text>
</comment>
<evidence type="ECO:0000256" key="1">
    <source>
        <dbReference type="SAM" id="Phobius"/>
    </source>
</evidence>
<feature type="transmembrane region" description="Helical" evidence="1">
    <location>
        <begin position="25"/>
        <end position="44"/>
    </location>
</feature>
<evidence type="ECO:0000313" key="2">
    <source>
        <dbReference type="EMBL" id="MEB3964585.1"/>
    </source>
</evidence>
<evidence type="ECO:0008006" key="4">
    <source>
        <dbReference type="Google" id="ProtNLM"/>
    </source>
</evidence>
<keyword evidence="1" id="KW-0812">Transmembrane</keyword>
<proteinExistence type="predicted"/>
<dbReference type="RefSeq" id="WP_324772311.1">
    <property type="nucleotide sequence ID" value="NZ_BAAATS010000005.1"/>
</dbReference>
<dbReference type="Proteomes" id="UP001352223">
    <property type="component" value="Unassembled WGS sequence"/>
</dbReference>
<gene>
    <name evidence="2" type="ORF">OKJ48_30795</name>
</gene>
<keyword evidence="1" id="KW-1133">Transmembrane helix</keyword>
<name>A0ABU6CIN8_9ACTN</name>
<organism evidence="2 3">
    <name type="scientific">Streptomyces kunmingensis</name>
    <dbReference type="NCBI Taxonomy" id="68225"/>
    <lineage>
        <taxon>Bacteria</taxon>
        <taxon>Bacillati</taxon>
        <taxon>Actinomycetota</taxon>
        <taxon>Actinomycetes</taxon>
        <taxon>Kitasatosporales</taxon>
        <taxon>Streptomycetaceae</taxon>
        <taxon>Streptomyces</taxon>
    </lineage>
</organism>
<sequence>MAPFVLLFLIAVALGIVGVVAKGLFWLFIVGVVVLIVDFAWFGSRLRQRVGRRS</sequence>
<keyword evidence="1" id="KW-0472">Membrane</keyword>